<feature type="region of interest" description="Disordered" evidence="1">
    <location>
        <begin position="1"/>
        <end position="25"/>
    </location>
</feature>
<reference evidence="2 3" key="1">
    <citation type="journal article" date="2012" name="Science">
        <title>The Paleozoic origin of enzymatic lignin decomposition reconstructed from 31 fungal genomes.</title>
        <authorList>
            <person name="Floudas D."/>
            <person name="Binder M."/>
            <person name="Riley R."/>
            <person name="Barry K."/>
            <person name="Blanchette R.A."/>
            <person name="Henrissat B."/>
            <person name="Martinez A.T."/>
            <person name="Otillar R."/>
            <person name="Spatafora J.W."/>
            <person name="Yadav J.S."/>
            <person name="Aerts A."/>
            <person name="Benoit I."/>
            <person name="Boyd A."/>
            <person name="Carlson A."/>
            <person name="Copeland A."/>
            <person name="Coutinho P.M."/>
            <person name="de Vries R.P."/>
            <person name="Ferreira P."/>
            <person name="Findley K."/>
            <person name="Foster B."/>
            <person name="Gaskell J."/>
            <person name="Glotzer D."/>
            <person name="Gorecki P."/>
            <person name="Heitman J."/>
            <person name="Hesse C."/>
            <person name="Hori C."/>
            <person name="Igarashi K."/>
            <person name="Jurgens J.A."/>
            <person name="Kallen N."/>
            <person name="Kersten P."/>
            <person name="Kohler A."/>
            <person name="Kuees U."/>
            <person name="Kumar T.K.A."/>
            <person name="Kuo A."/>
            <person name="LaButti K."/>
            <person name="Larrondo L.F."/>
            <person name="Lindquist E."/>
            <person name="Ling A."/>
            <person name="Lombard V."/>
            <person name="Lucas S."/>
            <person name="Lundell T."/>
            <person name="Martin R."/>
            <person name="McLaughlin D.J."/>
            <person name="Morgenstern I."/>
            <person name="Morin E."/>
            <person name="Murat C."/>
            <person name="Nagy L.G."/>
            <person name="Nolan M."/>
            <person name="Ohm R.A."/>
            <person name="Patyshakuliyeva A."/>
            <person name="Rokas A."/>
            <person name="Ruiz-Duenas F.J."/>
            <person name="Sabat G."/>
            <person name="Salamov A."/>
            <person name="Samejima M."/>
            <person name="Schmutz J."/>
            <person name="Slot J.C."/>
            <person name="St John F."/>
            <person name="Stenlid J."/>
            <person name="Sun H."/>
            <person name="Sun S."/>
            <person name="Syed K."/>
            <person name="Tsang A."/>
            <person name="Wiebenga A."/>
            <person name="Young D."/>
            <person name="Pisabarro A."/>
            <person name="Eastwood D.C."/>
            <person name="Martin F."/>
            <person name="Cullen D."/>
            <person name="Grigoriev I.V."/>
            <person name="Hibbett D.S."/>
        </authorList>
    </citation>
    <scope>NUCLEOTIDE SEQUENCE [LARGE SCALE GENOMIC DNA]</scope>
    <source>
        <strain evidence="2 3">DJM-731 SS1</strain>
    </source>
</reference>
<dbReference type="OMA" id="VHIDWDA"/>
<proteinExistence type="predicted"/>
<dbReference type="GeneID" id="63684624"/>
<dbReference type="RefSeq" id="XP_040633276.1">
    <property type="nucleotide sequence ID" value="XM_040769562.1"/>
</dbReference>
<dbReference type="InterPro" id="IPR032675">
    <property type="entry name" value="LRR_dom_sf"/>
</dbReference>
<organism evidence="2 3">
    <name type="scientific">Dacryopinax primogenitus (strain DJM 731)</name>
    <name type="common">Brown rot fungus</name>
    <dbReference type="NCBI Taxonomy" id="1858805"/>
    <lineage>
        <taxon>Eukaryota</taxon>
        <taxon>Fungi</taxon>
        <taxon>Dikarya</taxon>
        <taxon>Basidiomycota</taxon>
        <taxon>Agaricomycotina</taxon>
        <taxon>Dacrymycetes</taxon>
        <taxon>Dacrymycetales</taxon>
        <taxon>Dacrymycetaceae</taxon>
        <taxon>Dacryopinax</taxon>
    </lineage>
</organism>
<dbReference type="OrthoDB" id="3341212at2759"/>
<evidence type="ECO:0000256" key="1">
    <source>
        <dbReference type="SAM" id="MobiDB-lite"/>
    </source>
</evidence>
<feature type="compositionally biased region" description="Acidic residues" evidence="1">
    <location>
        <begin position="513"/>
        <end position="579"/>
    </location>
</feature>
<evidence type="ECO:0000313" key="2">
    <source>
        <dbReference type="EMBL" id="EJU06382.1"/>
    </source>
</evidence>
<dbReference type="AlphaFoldDB" id="M5GFK0"/>
<feature type="compositionally biased region" description="Polar residues" evidence="1">
    <location>
        <begin position="10"/>
        <end position="19"/>
    </location>
</feature>
<protein>
    <submittedName>
        <fullName evidence="2">Uncharacterized protein</fullName>
    </submittedName>
</protein>
<keyword evidence="3" id="KW-1185">Reference proteome</keyword>
<dbReference type="Gene3D" id="3.80.10.10">
    <property type="entry name" value="Ribonuclease Inhibitor"/>
    <property type="match status" value="1"/>
</dbReference>
<dbReference type="STRING" id="1858805.M5GFK0"/>
<dbReference type="HOGENOM" id="CLU_470919_0_0_1"/>
<evidence type="ECO:0000313" key="3">
    <source>
        <dbReference type="Proteomes" id="UP000030653"/>
    </source>
</evidence>
<name>M5GFK0_DACPD</name>
<feature type="region of interest" description="Disordered" evidence="1">
    <location>
        <begin position="506"/>
        <end position="579"/>
    </location>
</feature>
<dbReference type="Proteomes" id="UP000030653">
    <property type="component" value="Unassembled WGS sequence"/>
</dbReference>
<sequence length="579" mass="66719">MPLDRFRSRTWPQASSSRTVVEPGARPERLKSVNQQLADLDRQLDEYGAEMQQGKDCVRNVSVEIEVLQRTRAELLVMLATPIVRLPYELLAQIFEMAMEIKEDPEWVEKVPKDEEEEWMGPMVLSHVNRRFRHVALTTSSLWTRICLDERPPYSLTKLWLERAKLIEVDLDLTDYLGPTKISEVLSLIMPCSRWTSISLHTQDALGILTALSMMSEPAPELHSLELIDSRTDFDEDEVSPLPTVEILCGVAPKLRQVCLYSVALHWCSPIFSNLVVLELEYLPTASRPTWVEWVQMIRACPCLAKLVLMAAGPHIPEEDDPRNYPKVQEISLPQLVHLEIGDVRPWVLSHLINMLKAPNLEFLSLDTLEHDEYTEPIRLISDERYPALRKLKFVISDIEESEFLALLRRLPGVRQLHLNGLYDLLSGICEDDRDPEREGTVLLPKLDTLWATDVTAHDLAMFVEGRKVQGHPVTRVLVPFRDEQAIKGRHEKYIRSQTTLGYFEGSDREKEDYDYDDDEEEEDEDGEDGEDGEEEADGDGDGEGSDWDVDVEEYYDPEEWMDQDEPEYLPWEEVDDLH</sequence>
<dbReference type="EMBL" id="JH795855">
    <property type="protein sequence ID" value="EJU06382.1"/>
    <property type="molecule type" value="Genomic_DNA"/>
</dbReference>
<accession>M5GFK0</accession>
<gene>
    <name evidence="2" type="ORF">DACRYDRAFT_113096</name>
</gene>